<reference evidence="2 3" key="2">
    <citation type="journal article" date="2017" name="Nature">
        <title>The Apostasia genome and the evolution of orchids.</title>
        <authorList>
            <person name="Zhang G.Q."/>
            <person name="Liu K.W."/>
            <person name="Li Z."/>
            <person name="Lohaus R."/>
            <person name="Hsiao Y.Y."/>
            <person name="Niu S.C."/>
            <person name="Wang J.Y."/>
            <person name="Lin Y.C."/>
            <person name="Xu Q."/>
            <person name="Chen L.J."/>
            <person name="Yoshida K."/>
            <person name="Fujiwara S."/>
            <person name="Wang Z.W."/>
            <person name="Zhang Y.Q."/>
            <person name="Mitsuda N."/>
            <person name="Wang M."/>
            <person name="Liu G.H."/>
            <person name="Pecoraro L."/>
            <person name="Huang H.X."/>
            <person name="Xiao X.J."/>
            <person name="Lin M."/>
            <person name="Wu X.Y."/>
            <person name="Wu W.L."/>
            <person name="Chen Y.Y."/>
            <person name="Chang S.B."/>
            <person name="Sakamoto S."/>
            <person name="Ohme-Takagi M."/>
            <person name="Yagi M."/>
            <person name="Zeng S.J."/>
            <person name="Shen C.Y."/>
            <person name="Yeh C.M."/>
            <person name="Luo Y.B."/>
            <person name="Tsai W.C."/>
            <person name="Van de Peer Y."/>
            <person name="Liu Z.J."/>
        </authorList>
    </citation>
    <scope>NUCLEOTIDE SEQUENCE [LARGE SCALE GENOMIC DNA]</scope>
    <source>
        <tissue evidence="2">The whole plant</tissue>
    </source>
</reference>
<name>A0A2I0VZL9_9ASPA</name>
<sequence>MHPVRELQECRQQRAEGLECKASRIGNMATTEVLIDRVQNGAVHYLTNSIYYKLRTQSPLIPPNHTSLNREFLLSNSFIHYCHYLLLLIIIMISY</sequence>
<proteinExistence type="predicted"/>
<evidence type="ECO:0000313" key="2">
    <source>
        <dbReference type="EMBL" id="PKU68852.1"/>
    </source>
</evidence>
<evidence type="ECO:0000256" key="1">
    <source>
        <dbReference type="SAM" id="Phobius"/>
    </source>
</evidence>
<evidence type="ECO:0000313" key="3">
    <source>
        <dbReference type="Proteomes" id="UP000233837"/>
    </source>
</evidence>
<dbReference type="Proteomes" id="UP000233837">
    <property type="component" value="Unassembled WGS sequence"/>
</dbReference>
<protein>
    <submittedName>
        <fullName evidence="2">Endoribonuclease Dicer like 1</fullName>
    </submittedName>
</protein>
<dbReference type="AlphaFoldDB" id="A0A2I0VZL9"/>
<keyword evidence="1" id="KW-0472">Membrane</keyword>
<keyword evidence="1" id="KW-1133">Transmembrane helix</keyword>
<accession>A0A2I0VZL9</accession>
<gene>
    <name evidence="2" type="primary">DCL1</name>
    <name evidence="2" type="ORF">MA16_Dca010596</name>
</gene>
<dbReference type="EMBL" id="KZ503042">
    <property type="protein sequence ID" value="PKU68852.1"/>
    <property type="molecule type" value="Genomic_DNA"/>
</dbReference>
<keyword evidence="3" id="KW-1185">Reference proteome</keyword>
<reference evidence="2 3" key="1">
    <citation type="journal article" date="2016" name="Sci. Rep.">
        <title>The Dendrobium catenatum Lindl. genome sequence provides insights into polysaccharide synthase, floral development and adaptive evolution.</title>
        <authorList>
            <person name="Zhang G.Q."/>
            <person name="Xu Q."/>
            <person name="Bian C."/>
            <person name="Tsai W.C."/>
            <person name="Yeh C.M."/>
            <person name="Liu K.W."/>
            <person name="Yoshida K."/>
            <person name="Zhang L.S."/>
            <person name="Chang S.B."/>
            <person name="Chen F."/>
            <person name="Shi Y."/>
            <person name="Su Y.Y."/>
            <person name="Zhang Y.Q."/>
            <person name="Chen L.J."/>
            <person name="Yin Y."/>
            <person name="Lin M."/>
            <person name="Huang H."/>
            <person name="Deng H."/>
            <person name="Wang Z.W."/>
            <person name="Zhu S.L."/>
            <person name="Zhao X."/>
            <person name="Deng C."/>
            <person name="Niu S.C."/>
            <person name="Huang J."/>
            <person name="Wang M."/>
            <person name="Liu G.H."/>
            <person name="Yang H.J."/>
            <person name="Xiao X.J."/>
            <person name="Hsiao Y.Y."/>
            <person name="Wu W.L."/>
            <person name="Chen Y.Y."/>
            <person name="Mitsuda N."/>
            <person name="Ohme-Takagi M."/>
            <person name="Luo Y.B."/>
            <person name="Van de Peer Y."/>
            <person name="Liu Z.J."/>
        </authorList>
    </citation>
    <scope>NUCLEOTIDE SEQUENCE [LARGE SCALE GENOMIC DNA]</scope>
    <source>
        <tissue evidence="2">The whole plant</tissue>
    </source>
</reference>
<dbReference type="STRING" id="906689.A0A2I0VZL9"/>
<feature type="transmembrane region" description="Helical" evidence="1">
    <location>
        <begin position="72"/>
        <end position="93"/>
    </location>
</feature>
<organism evidence="2 3">
    <name type="scientific">Dendrobium catenatum</name>
    <dbReference type="NCBI Taxonomy" id="906689"/>
    <lineage>
        <taxon>Eukaryota</taxon>
        <taxon>Viridiplantae</taxon>
        <taxon>Streptophyta</taxon>
        <taxon>Embryophyta</taxon>
        <taxon>Tracheophyta</taxon>
        <taxon>Spermatophyta</taxon>
        <taxon>Magnoliopsida</taxon>
        <taxon>Liliopsida</taxon>
        <taxon>Asparagales</taxon>
        <taxon>Orchidaceae</taxon>
        <taxon>Epidendroideae</taxon>
        <taxon>Malaxideae</taxon>
        <taxon>Dendrobiinae</taxon>
        <taxon>Dendrobium</taxon>
    </lineage>
</organism>
<keyword evidence="1" id="KW-0812">Transmembrane</keyword>